<dbReference type="InterPro" id="IPR001611">
    <property type="entry name" value="Leu-rich_rpt"/>
</dbReference>
<accession>A0AB40AL61</accession>
<comment type="similarity">
    <text evidence="2">Belongs to the RLP family.</text>
</comment>
<evidence type="ECO:0000256" key="6">
    <source>
        <dbReference type="ARBA" id="ARBA00022729"/>
    </source>
</evidence>
<evidence type="ECO:0000256" key="8">
    <source>
        <dbReference type="ARBA" id="ARBA00022989"/>
    </source>
</evidence>
<evidence type="ECO:0000313" key="13">
    <source>
        <dbReference type="Proteomes" id="UP001515500"/>
    </source>
</evidence>
<keyword evidence="13" id="KW-1185">Reference proteome</keyword>
<dbReference type="Pfam" id="PF13855">
    <property type="entry name" value="LRR_8"/>
    <property type="match status" value="3"/>
</dbReference>
<dbReference type="PANTHER" id="PTHR48062">
    <property type="entry name" value="RECEPTOR-LIKE PROTEIN 14"/>
    <property type="match status" value="1"/>
</dbReference>
<name>A0AB40AL61_DIOCR</name>
<organism evidence="13 14">
    <name type="scientific">Dioscorea cayennensis subsp. rotundata</name>
    <name type="common">White Guinea yam</name>
    <name type="synonym">Dioscorea rotundata</name>
    <dbReference type="NCBI Taxonomy" id="55577"/>
    <lineage>
        <taxon>Eukaryota</taxon>
        <taxon>Viridiplantae</taxon>
        <taxon>Streptophyta</taxon>
        <taxon>Embryophyta</taxon>
        <taxon>Tracheophyta</taxon>
        <taxon>Spermatophyta</taxon>
        <taxon>Magnoliopsida</taxon>
        <taxon>Liliopsida</taxon>
        <taxon>Dioscoreales</taxon>
        <taxon>Dioscoreaceae</taxon>
        <taxon>Dioscorea</taxon>
    </lineage>
</organism>
<keyword evidence="9 11" id="KW-0472">Membrane</keyword>
<keyword evidence="8 11" id="KW-1133">Transmembrane helix</keyword>
<evidence type="ECO:0000256" key="9">
    <source>
        <dbReference type="ARBA" id="ARBA00023136"/>
    </source>
</evidence>
<reference evidence="14" key="1">
    <citation type="submission" date="2025-08" db="UniProtKB">
        <authorList>
            <consortium name="RefSeq"/>
        </authorList>
    </citation>
    <scope>IDENTIFICATION</scope>
</reference>
<dbReference type="Pfam" id="PF00560">
    <property type="entry name" value="LRR_1"/>
    <property type="match status" value="6"/>
</dbReference>
<evidence type="ECO:0000256" key="4">
    <source>
        <dbReference type="ARBA" id="ARBA00022614"/>
    </source>
</evidence>
<dbReference type="GeneID" id="120250827"/>
<proteinExistence type="inferred from homology"/>
<keyword evidence="4" id="KW-0433">Leucine-rich repeat</keyword>
<keyword evidence="7" id="KW-0677">Repeat</keyword>
<evidence type="ECO:0000256" key="2">
    <source>
        <dbReference type="ARBA" id="ARBA00009592"/>
    </source>
</evidence>
<feature type="domain" description="Leucine-rich repeat-containing N-terminal plant-type" evidence="12">
    <location>
        <begin position="9"/>
        <end position="50"/>
    </location>
</feature>
<dbReference type="PROSITE" id="PS51450">
    <property type="entry name" value="LRR"/>
    <property type="match status" value="1"/>
</dbReference>
<dbReference type="Gene3D" id="3.80.10.10">
    <property type="entry name" value="Ribonuclease Inhibitor"/>
    <property type="match status" value="5"/>
</dbReference>
<dbReference type="PRINTS" id="PR00019">
    <property type="entry name" value="LEURICHRPT"/>
</dbReference>
<keyword evidence="3" id="KW-1003">Cell membrane</keyword>
<dbReference type="SMART" id="SM00365">
    <property type="entry name" value="LRR_SD22"/>
    <property type="match status" value="6"/>
</dbReference>
<dbReference type="InterPro" id="IPR032675">
    <property type="entry name" value="LRR_dom_sf"/>
</dbReference>
<feature type="transmembrane region" description="Helical" evidence="11">
    <location>
        <begin position="854"/>
        <end position="877"/>
    </location>
</feature>
<dbReference type="SUPFAM" id="SSF52058">
    <property type="entry name" value="L domain-like"/>
    <property type="match status" value="3"/>
</dbReference>
<dbReference type="Pfam" id="PF08263">
    <property type="entry name" value="LRRNT_2"/>
    <property type="match status" value="1"/>
</dbReference>
<keyword evidence="6" id="KW-0732">Signal</keyword>
<dbReference type="PANTHER" id="PTHR48062:SF52">
    <property type="entry name" value="RECEPTOR-LIKE PROTEIN 8-RELATED"/>
    <property type="match status" value="1"/>
</dbReference>
<evidence type="ECO:0000256" key="1">
    <source>
        <dbReference type="ARBA" id="ARBA00004251"/>
    </source>
</evidence>
<evidence type="ECO:0000256" key="3">
    <source>
        <dbReference type="ARBA" id="ARBA00022475"/>
    </source>
</evidence>
<comment type="subcellular location">
    <subcellularLocation>
        <location evidence="1">Cell membrane</location>
        <topology evidence="1">Single-pass type I membrane protein</topology>
    </subcellularLocation>
</comment>
<evidence type="ECO:0000259" key="12">
    <source>
        <dbReference type="Pfam" id="PF08263"/>
    </source>
</evidence>
<protein>
    <submittedName>
        <fullName evidence="14">LOW QUALITY PROTEIN: receptor like protein 21-like</fullName>
    </submittedName>
</protein>
<evidence type="ECO:0000256" key="10">
    <source>
        <dbReference type="ARBA" id="ARBA00023180"/>
    </source>
</evidence>
<evidence type="ECO:0000256" key="11">
    <source>
        <dbReference type="SAM" id="Phobius"/>
    </source>
</evidence>
<gene>
    <name evidence="14" type="primary">LOC120250827</name>
</gene>
<sequence length="911" mass="102923">MTAIYGCLHDERIALLGIKSSLLSGDRGNIDPESWNNNSDCCSWDGVQCSSTTKQVTRLDISSTQPPWNSNYTLNISLFLPFKEMRALILSGNQINGCIPITDCFGSLAGLKKLEYLDLSGNYFNGKDLSSLGALASLKGLSLRHNYMGSELFIRGDLSKLSKLKYLDLSDNYLNESIVPNLIRLSSLKTLILYRNRFCAMKKLQILDLSHNKFTGDLPLCFRNLSYINFFDISNNQFESNFLSTFIRNFTTFEYVFASNNDFHGIFSIGSVVNHTKIKMLDLSNNNHLEIHIETPNLRPLFELEGLLLSNCIINQDNGLKTNIITSLLESDANLHYVSLQNDSLSGELILPSNLTMSLTYIDLSQNQLTGELLINISLVLPNLTYLNLSHNMFQGVIPISFNHLRQLEVLDLSNNNFSGQIPVFFRDMQYLSILNLSMNKFRGNLQPNNSNPIDLDVFLIFGNQLNGEISESLCKSSYLSWLDISENQFSGALPSCIRNLSGLFVLNARGNNLVGHFPVELCNLSNLEALDLSRNHFFGQLPSFFNLYSLEYLNLNDNNFVRSIPNSLSSSPLRSLNIGNNHFSGNFPSWIGKALKNLMILSLGGNNFVGLISNQICNLRHIHILDLSYNNLSGNIPSCLQNMGHDSDWQYDFMSMGWTSFAYEDMLDMHRGFLPNLDFTLMFELPTFKGIIDFANRKKVYDYKGNIMNHFFGLDLSSNQLVGVIPWEIGNIIKLHVLNLSNNLLVGSIPETLSRLREIESLDLSHNMLTGSIPTELKELHFLEVFSVAYNNFSGPTLGRVSQFSTFDESSYEGNPYLCGPPLVKNCFAITEILPSASPQQTEVGNEAAMEHIIFFTSFALAYIISFWGWMVLLYFNKHWQNSLFLTTDRYTEEAIDKVGKLMSRMKSCW</sequence>
<evidence type="ECO:0000256" key="7">
    <source>
        <dbReference type="ARBA" id="ARBA00022737"/>
    </source>
</evidence>
<dbReference type="InterPro" id="IPR013210">
    <property type="entry name" value="LRR_N_plant-typ"/>
</dbReference>
<dbReference type="InterPro" id="IPR003591">
    <property type="entry name" value="Leu-rich_rpt_typical-subtyp"/>
</dbReference>
<keyword evidence="5 11" id="KW-0812">Transmembrane</keyword>
<dbReference type="InterPro" id="IPR051502">
    <property type="entry name" value="RLP_Defense_Trigger"/>
</dbReference>
<keyword evidence="10" id="KW-0325">Glycoprotein</keyword>
<dbReference type="Proteomes" id="UP001515500">
    <property type="component" value="Chromosome 3"/>
</dbReference>
<dbReference type="FunFam" id="3.80.10.10:FF:000095">
    <property type="entry name" value="LRR receptor-like serine/threonine-protein kinase GSO1"/>
    <property type="match status" value="1"/>
</dbReference>
<evidence type="ECO:0000313" key="14">
    <source>
        <dbReference type="RefSeq" id="XP_039115504.1"/>
    </source>
</evidence>
<dbReference type="FunFam" id="3.80.10.10:FF:000111">
    <property type="entry name" value="LRR receptor-like serine/threonine-protein kinase ERECTA"/>
    <property type="match status" value="1"/>
</dbReference>
<dbReference type="GO" id="GO:0005886">
    <property type="term" value="C:plasma membrane"/>
    <property type="evidence" value="ECO:0007669"/>
    <property type="project" value="UniProtKB-SubCell"/>
</dbReference>
<dbReference type="RefSeq" id="XP_039115504.1">
    <property type="nucleotide sequence ID" value="XM_039259570.1"/>
</dbReference>
<evidence type="ECO:0000256" key="5">
    <source>
        <dbReference type="ARBA" id="ARBA00022692"/>
    </source>
</evidence>
<dbReference type="AlphaFoldDB" id="A0AB40AL61"/>
<dbReference type="SMART" id="SM00369">
    <property type="entry name" value="LRR_TYP"/>
    <property type="match status" value="9"/>
</dbReference>